<dbReference type="EMBL" id="JADWDJ010000019">
    <property type="protein sequence ID" value="KAG5265457.1"/>
    <property type="molecule type" value="Genomic_DNA"/>
</dbReference>
<dbReference type="Proteomes" id="UP000823561">
    <property type="component" value="Chromosome 19"/>
</dbReference>
<organism evidence="1 2">
    <name type="scientific">Alosa alosa</name>
    <name type="common">allis shad</name>
    <dbReference type="NCBI Taxonomy" id="278164"/>
    <lineage>
        <taxon>Eukaryota</taxon>
        <taxon>Metazoa</taxon>
        <taxon>Chordata</taxon>
        <taxon>Craniata</taxon>
        <taxon>Vertebrata</taxon>
        <taxon>Euteleostomi</taxon>
        <taxon>Actinopterygii</taxon>
        <taxon>Neopterygii</taxon>
        <taxon>Teleostei</taxon>
        <taxon>Clupei</taxon>
        <taxon>Clupeiformes</taxon>
        <taxon>Clupeoidei</taxon>
        <taxon>Clupeidae</taxon>
        <taxon>Alosa</taxon>
    </lineage>
</organism>
<evidence type="ECO:0000313" key="2">
    <source>
        <dbReference type="Proteomes" id="UP000823561"/>
    </source>
</evidence>
<name>A0AAV6FUR5_9TELE</name>
<proteinExistence type="predicted"/>
<reference evidence="1" key="1">
    <citation type="submission" date="2020-10" db="EMBL/GenBank/DDBJ databases">
        <title>Chromosome-scale genome assembly of the Allis shad, Alosa alosa.</title>
        <authorList>
            <person name="Margot Z."/>
            <person name="Christophe K."/>
            <person name="Cabau C."/>
            <person name="Louis A."/>
            <person name="Berthelot C."/>
            <person name="Parey E."/>
            <person name="Roest Crollius H."/>
            <person name="Montfort J."/>
            <person name="Robinson-Rechavi M."/>
            <person name="Bucao C."/>
            <person name="Bouchez O."/>
            <person name="Gislard M."/>
            <person name="Lluch J."/>
            <person name="Milhes M."/>
            <person name="Lampietro C."/>
            <person name="Lopez Roques C."/>
            <person name="Donnadieu C."/>
            <person name="Braasch I."/>
            <person name="Desvignes T."/>
            <person name="Postlethwait J."/>
            <person name="Bobe J."/>
            <person name="Guiguen Y."/>
        </authorList>
    </citation>
    <scope>NUCLEOTIDE SEQUENCE</scope>
    <source>
        <strain evidence="1">M-15738</strain>
        <tissue evidence="1">Blood</tissue>
    </source>
</reference>
<keyword evidence="2" id="KW-1185">Reference proteome</keyword>
<comment type="caution">
    <text evidence="1">The sequence shown here is derived from an EMBL/GenBank/DDBJ whole genome shotgun (WGS) entry which is preliminary data.</text>
</comment>
<accession>A0AAV6FUR5</accession>
<evidence type="ECO:0000313" key="1">
    <source>
        <dbReference type="EMBL" id="KAG5265457.1"/>
    </source>
</evidence>
<protein>
    <submittedName>
        <fullName evidence="1">Uncharacterized protein</fullName>
    </submittedName>
</protein>
<sequence>MAATRIAMAAAVSRSHSNNVIVTCEEWLSRAGTPNYCSCHNYSTITDLNNSSYIHYNTTTIYISSCYNIWSNNFISIRHNCNPNYYSRYHHICPFFNTCFNIYPCNNSRYHHTCTFDNNSH</sequence>
<gene>
    <name evidence="1" type="ORF">AALO_G00242690</name>
</gene>
<dbReference type="AlphaFoldDB" id="A0AAV6FUR5"/>